<dbReference type="STRING" id="1302690.BUE76_15955"/>
<name>A0A1M5I862_9BACT</name>
<evidence type="ECO:0000256" key="1">
    <source>
        <dbReference type="SAM" id="SignalP"/>
    </source>
</evidence>
<dbReference type="AlphaFoldDB" id="A0A1M5I862"/>
<dbReference type="PROSITE" id="PS51257">
    <property type="entry name" value="PROKAR_LIPOPROTEIN"/>
    <property type="match status" value="1"/>
</dbReference>
<dbReference type="Proteomes" id="UP000184368">
    <property type="component" value="Unassembled WGS sequence"/>
</dbReference>
<organism evidence="2 3">
    <name type="scientific">Cnuella takakiae</name>
    <dbReference type="NCBI Taxonomy" id="1302690"/>
    <lineage>
        <taxon>Bacteria</taxon>
        <taxon>Pseudomonadati</taxon>
        <taxon>Bacteroidota</taxon>
        <taxon>Chitinophagia</taxon>
        <taxon>Chitinophagales</taxon>
        <taxon>Chitinophagaceae</taxon>
        <taxon>Cnuella</taxon>
    </lineage>
</organism>
<evidence type="ECO:0008006" key="4">
    <source>
        <dbReference type="Google" id="ProtNLM"/>
    </source>
</evidence>
<reference evidence="2 3" key="1">
    <citation type="submission" date="2016-11" db="EMBL/GenBank/DDBJ databases">
        <authorList>
            <person name="Jaros S."/>
            <person name="Januszkiewicz K."/>
            <person name="Wedrychowicz H."/>
        </authorList>
    </citation>
    <scope>NUCLEOTIDE SEQUENCE [LARGE SCALE GENOMIC DNA]</scope>
    <source>
        <strain evidence="2 3">DSM 26897</strain>
    </source>
</reference>
<keyword evidence="1" id="KW-0732">Signal</keyword>
<sequence>MTKTYLPLLLLLCIMFTACQKETSIDTTNGGGNNGARIARLVYQYSASDSSVTELRYDASGRFIGYTAPNGEPLMGDHLAFTINRNSTGIIQSYTYRDATTTGTEETTYNVFYDASRRQYTHKLATLQDSAGNVYLDSTVFVYNGQKVETSRYYIKEPVSGLSGELSQSKFAYDGPGNVATINLLFTDFSTTNLVPLVELGFQYDGKVNPLALGVEGVLTDFLFFISPANFTKVTARDLATPGSTPVDFISATYTYRSDNRPEKATLTVDSNQIEVLYRYN</sequence>
<accession>A0A1M5I862</accession>
<keyword evidence="3" id="KW-1185">Reference proteome</keyword>
<proteinExistence type="predicted"/>
<gene>
    <name evidence="2" type="ORF">SAMN05444008_12247</name>
</gene>
<feature type="chain" id="PRO_5013313740" description="YD repeat-containing protein" evidence="1">
    <location>
        <begin position="21"/>
        <end position="281"/>
    </location>
</feature>
<feature type="signal peptide" evidence="1">
    <location>
        <begin position="1"/>
        <end position="20"/>
    </location>
</feature>
<protein>
    <recommendedName>
        <fullName evidence="4">YD repeat-containing protein</fullName>
    </recommendedName>
</protein>
<evidence type="ECO:0000313" key="3">
    <source>
        <dbReference type="Proteomes" id="UP000184368"/>
    </source>
</evidence>
<dbReference type="RefSeq" id="WP_073047894.1">
    <property type="nucleotide sequence ID" value="NZ_FQUO01000022.1"/>
</dbReference>
<evidence type="ECO:0000313" key="2">
    <source>
        <dbReference type="EMBL" id="SHG24475.1"/>
    </source>
</evidence>
<dbReference type="EMBL" id="FQUO01000022">
    <property type="protein sequence ID" value="SHG24475.1"/>
    <property type="molecule type" value="Genomic_DNA"/>
</dbReference>